<protein>
    <submittedName>
        <fullName evidence="2">F-box domain-containing protein</fullName>
    </submittedName>
</protein>
<proteinExistence type="predicted"/>
<accession>A0A7E4V9J9</accession>
<evidence type="ECO:0000313" key="2">
    <source>
        <dbReference type="WBParaSite" id="Pan_g17886.t1"/>
    </source>
</evidence>
<dbReference type="AlphaFoldDB" id="A0A7E4V9J9"/>
<reference evidence="2" key="2">
    <citation type="submission" date="2020-10" db="UniProtKB">
        <authorList>
            <consortium name="WormBaseParasite"/>
        </authorList>
    </citation>
    <scope>IDENTIFICATION</scope>
</reference>
<dbReference type="Proteomes" id="UP000492821">
    <property type="component" value="Unassembled WGS sequence"/>
</dbReference>
<reference evidence="1" key="1">
    <citation type="journal article" date="2013" name="Genetics">
        <title>The draft genome and transcriptome of Panagrellus redivivus are shaped by the harsh demands of a free-living lifestyle.</title>
        <authorList>
            <person name="Srinivasan J."/>
            <person name="Dillman A.R."/>
            <person name="Macchietto M.G."/>
            <person name="Heikkinen L."/>
            <person name="Lakso M."/>
            <person name="Fracchia K.M."/>
            <person name="Antoshechkin I."/>
            <person name="Mortazavi A."/>
            <person name="Wong G."/>
            <person name="Sternberg P.W."/>
        </authorList>
    </citation>
    <scope>NUCLEOTIDE SEQUENCE [LARGE SCALE GENOMIC DNA]</scope>
    <source>
        <strain evidence="1">MT8872</strain>
    </source>
</reference>
<evidence type="ECO:0000313" key="1">
    <source>
        <dbReference type="Proteomes" id="UP000492821"/>
    </source>
</evidence>
<dbReference type="WBParaSite" id="Pan_g17886.t1">
    <property type="protein sequence ID" value="Pan_g17886.t1"/>
    <property type="gene ID" value="Pan_g17886"/>
</dbReference>
<name>A0A7E4V9J9_PANRE</name>
<keyword evidence="1" id="KW-1185">Reference proteome</keyword>
<sequence length="196" mass="23682">MFERFLPEANQIPLVTLPITFKKRVIQLAYIPDLKNLRKTCPEIRRYCHDRPREIDQLYFTDDATHYQNAKYYRWFFQKFKYIYKWLGSVHYIYPTWQHFGNLKAAKKYKLKLYVTDILVLYCAASDSCDKFIPHLCGPYTCISIRGHVRWDQVKRLIHPNVKKIHILAQIEFNETEYDEFAQFIKDHLSGGYEKK</sequence>
<organism evidence="1 2">
    <name type="scientific">Panagrellus redivivus</name>
    <name type="common">Microworm</name>
    <dbReference type="NCBI Taxonomy" id="6233"/>
    <lineage>
        <taxon>Eukaryota</taxon>
        <taxon>Metazoa</taxon>
        <taxon>Ecdysozoa</taxon>
        <taxon>Nematoda</taxon>
        <taxon>Chromadorea</taxon>
        <taxon>Rhabditida</taxon>
        <taxon>Tylenchina</taxon>
        <taxon>Panagrolaimomorpha</taxon>
        <taxon>Panagrolaimoidea</taxon>
        <taxon>Panagrolaimidae</taxon>
        <taxon>Panagrellus</taxon>
    </lineage>
</organism>